<dbReference type="GO" id="GO:0008168">
    <property type="term" value="F:methyltransferase activity"/>
    <property type="evidence" value="ECO:0007669"/>
    <property type="project" value="UniProtKB-KW"/>
</dbReference>
<dbReference type="Gene3D" id="3.40.50.150">
    <property type="entry name" value="Vaccinia Virus protein VP39"/>
    <property type="match status" value="1"/>
</dbReference>
<keyword evidence="3" id="KW-1185">Reference proteome</keyword>
<dbReference type="InterPro" id="IPR013216">
    <property type="entry name" value="Methyltransf_11"/>
</dbReference>
<reference evidence="2 3" key="1">
    <citation type="submission" date="2021-01" db="EMBL/GenBank/DDBJ databases">
        <title>Belnapia mucosa sp. nov. and Belnapia arida sp. nov., isolated from the Tabernas Desert (Almeria, Spain).</title>
        <authorList>
            <person name="Molina-Menor E."/>
            <person name="Vidal-Verdu A."/>
            <person name="Calonge A."/>
            <person name="Satari L."/>
            <person name="Pereto Magraner J."/>
            <person name="Porcar Miralles M."/>
        </authorList>
    </citation>
    <scope>NUCLEOTIDE SEQUENCE [LARGE SCALE GENOMIC DNA]</scope>
    <source>
        <strain evidence="2 3">T6</strain>
    </source>
</reference>
<keyword evidence="2" id="KW-0808">Transferase</keyword>
<sequence length="335" mass="36343">MRLLIGREPLNEAEIALHQQHADLASLRAAFLQTGEFKNLQIAADPSRAYAAPLFLLQPPADPSLLWRFAPPSLTEPVSQLCTAGQLTEPAFAEYCARLNMAASPHRKVWEFCYLVSAMQAKALLRPGIRALGFGVGEEPLPALLAKAGAIVLATDAPADLIRGQGWDTTNQHAAGLQALNHPAILPFDDLRRQVSFQPVDMNAIPTDLADFDVCWSSCALEHLGSLEHGLRFIENSLRTLRPGGYAIHTTEFNLSSNDATLEAPALSLFRKCDIEALASRLVAAGHEVAPLNFHPGDREIDRHIDLPPFALPHLKLLAAGFVTTSIGLIIRKAG</sequence>
<dbReference type="RefSeq" id="WP_202827211.1">
    <property type="nucleotide sequence ID" value="NZ_JAEUXJ010000009.1"/>
</dbReference>
<dbReference type="SUPFAM" id="SSF53335">
    <property type="entry name" value="S-adenosyl-L-methionine-dependent methyltransferases"/>
    <property type="match status" value="1"/>
</dbReference>
<evidence type="ECO:0000313" key="2">
    <source>
        <dbReference type="EMBL" id="MBL6457461.1"/>
    </source>
</evidence>
<dbReference type="Proteomes" id="UP000606490">
    <property type="component" value="Unassembled WGS sequence"/>
</dbReference>
<dbReference type="InterPro" id="IPR029063">
    <property type="entry name" value="SAM-dependent_MTases_sf"/>
</dbReference>
<name>A0ABS1V8I0_9PROT</name>
<comment type="caution">
    <text evidence="2">The sequence shown here is derived from an EMBL/GenBank/DDBJ whole genome shotgun (WGS) entry which is preliminary data.</text>
</comment>
<feature type="domain" description="Methyltransferase type 11" evidence="1">
    <location>
        <begin position="135"/>
        <end position="248"/>
    </location>
</feature>
<proteinExistence type="predicted"/>
<protein>
    <submittedName>
        <fullName evidence="2">Class I SAM-dependent methyltransferase</fullName>
    </submittedName>
</protein>
<organism evidence="2 3">
    <name type="scientific">Belnapia mucosa</name>
    <dbReference type="NCBI Taxonomy" id="2804532"/>
    <lineage>
        <taxon>Bacteria</taxon>
        <taxon>Pseudomonadati</taxon>
        <taxon>Pseudomonadota</taxon>
        <taxon>Alphaproteobacteria</taxon>
        <taxon>Acetobacterales</taxon>
        <taxon>Roseomonadaceae</taxon>
        <taxon>Belnapia</taxon>
    </lineage>
</organism>
<evidence type="ECO:0000259" key="1">
    <source>
        <dbReference type="Pfam" id="PF08241"/>
    </source>
</evidence>
<dbReference type="GO" id="GO:0032259">
    <property type="term" value="P:methylation"/>
    <property type="evidence" value="ECO:0007669"/>
    <property type="project" value="UniProtKB-KW"/>
</dbReference>
<evidence type="ECO:0000313" key="3">
    <source>
        <dbReference type="Proteomes" id="UP000606490"/>
    </source>
</evidence>
<dbReference type="EMBL" id="JAEUXJ010000009">
    <property type="protein sequence ID" value="MBL6457461.1"/>
    <property type="molecule type" value="Genomic_DNA"/>
</dbReference>
<dbReference type="Pfam" id="PF08241">
    <property type="entry name" value="Methyltransf_11"/>
    <property type="match status" value="1"/>
</dbReference>
<gene>
    <name evidence="2" type="ORF">JMJ55_19190</name>
</gene>
<keyword evidence="2" id="KW-0489">Methyltransferase</keyword>
<accession>A0ABS1V8I0</accession>